<dbReference type="SMART" id="SM00382">
    <property type="entry name" value="AAA"/>
    <property type="match status" value="1"/>
</dbReference>
<dbReference type="PANTHER" id="PTHR42711">
    <property type="entry name" value="ABC TRANSPORTER ATP-BINDING PROTEIN"/>
    <property type="match status" value="1"/>
</dbReference>
<keyword evidence="5 7" id="KW-0067">ATP-binding</keyword>
<dbReference type="InterPro" id="IPR027417">
    <property type="entry name" value="P-loop_NTPase"/>
</dbReference>
<reference evidence="7 8" key="1">
    <citation type="submission" date="2024-03" db="EMBL/GenBank/DDBJ databases">
        <title>Sulfurimonas sp. HSL3-1.</title>
        <authorList>
            <person name="Wang S."/>
        </authorList>
    </citation>
    <scope>NUCLEOTIDE SEQUENCE [LARGE SCALE GENOMIC DNA]</scope>
    <source>
        <strain evidence="7 8">HSL3-1</strain>
    </source>
</reference>
<keyword evidence="3" id="KW-0536">Nodulation</keyword>
<dbReference type="PANTHER" id="PTHR42711:SF5">
    <property type="entry name" value="ABC TRANSPORTER ATP-BINDING PROTEIN NATA"/>
    <property type="match status" value="1"/>
</dbReference>
<name>A0ABZ3HA13_9BACT</name>
<keyword evidence="8" id="KW-1185">Reference proteome</keyword>
<keyword evidence="4" id="KW-0547">Nucleotide-binding</keyword>
<dbReference type="Gene3D" id="3.40.50.300">
    <property type="entry name" value="P-loop containing nucleotide triphosphate hydrolases"/>
    <property type="match status" value="1"/>
</dbReference>
<evidence type="ECO:0000256" key="1">
    <source>
        <dbReference type="ARBA" id="ARBA00005417"/>
    </source>
</evidence>
<gene>
    <name evidence="7" type="ORF">WCY31_01375</name>
</gene>
<dbReference type="RefSeq" id="WP_345970442.1">
    <property type="nucleotide sequence ID" value="NZ_CP147920.1"/>
</dbReference>
<sequence>MIEAEHLRKRFNSTLAVDDVGFHIPRGEIFGLLGPNAAGKTTTMRMLCGLIAPDDGTVRIDGKPVQKAKSCFGYVAQSFGQYEELSVIENLRFYASMYGVHDAERLDALLERYALSAYRNKRAGTLSGGTKRRLALACALSHDPDVLFLDEPTAGIDPVTRKQLWDDFYTLAAAGKTLFVTTHYMEEAQRCRRIAILDHGQMIAEGAPAAIKSELGEVRVFAVRVDYDPALTAAAENHPGIRLVNQFGSELRLMTMPEMGREAVDALVAPFAPDAAVYETEPNLEDVFMALTQERR</sequence>
<dbReference type="CDD" id="cd03230">
    <property type="entry name" value="ABC_DR_subfamily_A"/>
    <property type="match status" value="1"/>
</dbReference>
<dbReference type="GO" id="GO:0005524">
    <property type="term" value="F:ATP binding"/>
    <property type="evidence" value="ECO:0007669"/>
    <property type="project" value="UniProtKB-KW"/>
</dbReference>
<evidence type="ECO:0000256" key="5">
    <source>
        <dbReference type="ARBA" id="ARBA00022840"/>
    </source>
</evidence>
<comment type="similarity">
    <text evidence="1">Belongs to the ABC transporter superfamily.</text>
</comment>
<dbReference type="PROSITE" id="PS50893">
    <property type="entry name" value="ABC_TRANSPORTER_2"/>
    <property type="match status" value="1"/>
</dbReference>
<dbReference type="Pfam" id="PF00005">
    <property type="entry name" value="ABC_tran"/>
    <property type="match status" value="1"/>
</dbReference>
<dbReference type="InterPro" id="IPR003593">
    <property type="entry name" value="AAA+_ATPase"/>
</dbReference>
<organism evidence="7 8">
    <name type="scientific">Sulfurimonas diazotrophicus</name>
    <dbReference type="NCBI Taxonomy" id="3131939"/>
    <lineage>
        <taxon>Bacteria</taxon>
        <taxon>Pseudomonadati</taxon>
        <taxon>Campylobacterota</taxon>
        <taxon>Epsilonproteobacteria</taxon>
        <taxon>Campylobacterales</taxon>
        <taxon>Sulfurimonadaceae</taxon>
        <taxon>Sulfurimonas</taxon>
    </lineage>
</organism>
<dbReference type="InterPro" id="IPR003439">
    <property type="entry name" value="ABC_transporter-like_ATP-bd"/>
</dbReference>
<evidence type="ECO:0000259" key="6">
    <source>
        <dbReference type="PROSITE" id="PS50893"/>
    </source>
</evidence>
<dbReference type="SUPFAM" id="SSF52540">
    <property type="entry name" value="P-loop containing nucleoside triphosphate hydrolases"/>
    <property type="match status" value="1"/>
</dbReference>
<evidence type="ECO:0000256" key="4">
    <source>
        <dbReference type="ARBA" id="ARBA00022741"/>
    </source>
</evidence>
<dbReference type="EMBL" id="CP147920">
    <property type="protein sequence ID" value="XAU15362.1"/>
    <property type="molecule type" value="Genomic_DNA"/>
</dbReference>
<evidence type="ECO:0000313" key="8">
    <source>
        <dbReference type="Proteomes" id="UP001447842"/>
    </source>
</evidence>
<keyword evidence="2" id="KW-0813">Transport</keyword>
<evidence type="ECO:0000256" key="2">
    <source>
        <dbReference type="ARBA" id="ARBA00022448"/>
    </source>
</evidence>
<accession>A0ABZ3HA13</accession>
<proteinExistence type="inferred from homology"/>
<protein>
    <submittedName>
        <fullName evidence="7">ABC transporter ATP-binding protein</fullName>
    </submittedName>
</protein>
<dbReference type="InterPro" id="IPR050763">
    <property type="entry name" value="ABC_transporter_ATP-binding"/>
</dbReference>
<evidence type="ECO:0000256" key="3">
    <source>
        <dbReference type="ARBA" id="ARBA00022458"/>
    </source>
</evidence>
<feature type="domain" description="ABC transporter" evidence="6">
    <location>
        <begin position="2"/>
        <end position="224"/>
    </location>
</feature>
<dbReference type="Proteomes" id="UP001447842">
    <property type="component" value="Chromosome"/>
</dbReference>
<evidence type="ECO:0000313" key="7">
    <source>
        <dbReference type="EMBL" id="XAU15362.1"/>
    </source>
</evidence>